<dbReference type="EMBL" id="PCWA01000033">
    <property type="protein sequence ID" value="PIQ89579.1"/>
    <property type="molecule type" value="Genomic_DNA"/>
</dbReference>
<dbReference type="GO" id="GO:0030435">
    <property type="term" value="P:sporulation resulting in formation of a cellular spore"/>
    <property type="evidence" value="ECO:0007669"/>
    <property type="project" value="InterPro"/>
</dbReference>
<accession>A0A2H0LYS1</accession>
<dbReference type="Proteomes" id="UP000229641">
    <property type="component" value="Unassembled WGS sequence"/>
</dbReference>
<dbReference type="InterPro" id="IPR036751">
    <property type="entry name" value="SpoVG_sf"/>
</dbReference>
<evidence type="ECO:0000256" key="1">
    <source>
        <dbReference type="ARBA" id="ARBA00022618"/>
    </source>
</evidence>
<dbReference type="PANTHER" id="PTHR38429">
    <property type="entry name" value="SEPTATION PROTEIN SPOVG-RELATED"/>
    <property type="match status" value="1"/>
</dbReference>
<keyword evidence="2" id="KW-0717">Septation</keyword>
<evidence type="ECO:0000313" key="4">
    <source>
        <dbReference type="EMBL" id="PIQ89579.1"/>
    </source>
</evidence>
<protein>
    <recommendedName>
        <fullName evidence="6">Septation protein spoVG</fullName>
    </recommendedName>
</protein>
<sequence>MTVKTLEITVKRIFKIENNDTLKAFVDIAVNDVLLVKGLRIVNGKNGLFVSMPQTLARDDKWYSSVYPLTKEAREEIQEIVLASYNAE</sequence>
<keyword evidence="3" id="KW-0131">Cell cycle</keyword>
<evidence type="ECO:0000256" key="2">
    <source>
        <dbReference type="ARBA" id="ARBA00023210"/>
    </source>
</evidence>
<dbReference type="AlphaFoldDB" id="A0A2H0LYS1"/>
<gene>
    <name evidence="4" type="ORF">COV72_02390</name>
</gene>
<dbReference type="GO" id="GO:0000917">
    <property type="term" value="P:division septum assembly"/>
    <property type="evidence" value="ECO:0007669"/>
    <property type="project" value="UniProtKB-KW"/>
</dbReference>
<proteinExistence type="predicted"/>
<dbReference type="SUPFAM" id="SSF160537">
    <property type="entry name" value="SpoVG-like"/>
    <property type="match status" value="1"/>
</dbReference>
<dbReference type="PANTHER" id="PTHR38429:SF1">
    <property type="entry name" value="SEPTATION PROTEIN SPOVG-RELATED"/>
    <property type="match status" value="1"/>
</dbReference>
<dbReference type="Pfam" id="PF04026">
    <property type="entry name" value="SpoVG"/>
    <property type="match status" value="1"/>
</dbReference>
<dbReference type="Gene3D" id="3.30.1120.40">
    <property type="entry name" value="Stage V sporulation protein G"/>
    <property type="match status" value="1"/>
</dbReference>
<reference evidence="4 5" key="1">
    <citation type="submission" date="2017-09" db="EMBL/GenBank/DDBJ databases">
        <title>Depth-based differentiation of microbial function through sediment-hosted aquifers and enrichment of novel symbionts in the deep terrestrial subsurface.</title>
        <authorList>
            <person name="Probst A.J."/>
            <person name="Ladd B."/>
            <person name="Jarett J.K."/>
            <person name="Geller-Mcgrath D.E."/>
            <person name="Sieber C.M."/>
            <person name="Emerson J.B."/>
            <person name="Anantharaman K."/>
            <person name="Thomas B.C."/>
            <person name="Malmstrom R."/>
            <person name="Stieglmeier M."/>
            <person name="Klingl A."/>
            <person name="Woyke T."/>
            <person name="Ryan C.M."/>
            <person name="Banfield J.F."/>
        </authorList>
    </citation>
    <scope>NUCLEOTIDE SEQUENCE [LARGE SCALE GENOMIC DNA]</scope>
    <source>
        <strain evidence="4">CG11_big_fil_rev_8_21_14_0_20_42_13</strain>
    </source>
</reference>
<keyword evidence="1" id="KW-0132">Cell division</keyword>
<comment type="caution">
    <text evidence="4">The sequence shown here is derived from an EMBL/GenBank/DDBJ whole genome shotgun (WGS) entry which is preliminary data.</text>
</comment>
<name>A0A2H0LYS1_9BACT</name>
<evidence type="ECO:0000313" key="5">
    <source>
        <dbReference type="Proteomes" id="UP000229641"/>
    </source>
</evidence>
<dbReference type="InterPro" id="IPR007170">
    <property type="entry name" value="SpoVG"/>
</dbReference>
<organism evidence="4 5">
    <name type="scientific">Candidatus Ghiorseimicrobium undicola</name>
    <dbReference type="NCBI Taxonomy" id="1974746"/>
    <lineage>
        <taxon>Bacteria</taxon>
        <taxon>Pseudomonadati</taxon>
        <taxon>Candidatus Omnitrophota</taxon>
        <taxon>Candidatus Ghiorseimicrobium</taxon>
    </lineage>
</organism>
<evidence type="ECO:0000256" key="3">
    <source>
        <dbReference type="ARBA" id="ARBA00023306"/>
    </source>
</evidence>
<evidence type="ECO:0008006" key="6">
    <source>
        <dbReference type="Google" id="ProtNLM"/>
    </source>
</evidence>